<evidence type="ECO:0000313" key="3">
    <source>
        <dbReference type="Proteomes" id="UP000319213"/>
    </source>
</evidence>
<organism evidence="2 3">
    <name type="scientific">Thermopolyspora flexuosa</name>
    <dbReference type="NCBI Taxonomy" id="103836"/>
    <lineage>
        <taxon>Bacteria</taxon>
        <taxon>Bacillati</taxon>
        <taxon>Actinomycetota</taxon>
        <taxon>Actinomycetes</taxon>
        <taxon>Streptosporangiales</taxon>
        <taxon>Streptosporangiaceae</taxon>
        <taxon>Thermopolyspora</taxon>
    </lineage>
</organism>
<accession>A0A543J3C9</accession>
<feature type="region of interest" description="Disordered" evidence="1">
    <location>
        <begin position="356"/>
        <end position="407"/>
    </location>
</feature>
<gene>
    <name evidence="2" type="ORF">FHX40_4076</name>
</gene>
<keyword evidence="3" id="KW-1185">Reference proteome</keyword>
<feature type="compositionally biased region" description="Basic and acidic residues" evidence="1">
    <location>
        <begin position="394"/>
        <end position="407"/>
    </location>
</feature>
<dbReference type="AlphaFoldDB" id="A0A543J3C9"/>
<comment type="caution">
    <text evidence="2">The sequence shown here is derived from an EMBL/GenBank/DDBJ whole genome shotgun (WGS) entry which is preliminary data.</text>
</comment>
<dbReference type="Proteomes" id="UP000319213">
    <property type="component" value="Unassembled WGS sequence"/>
</dbReference>
<dbReference type="EMBL" id="VFPQ01000001">
    <property type="protein sequence ID" value="TQM77314.1"/>
    <property type="molecule type" value="Genomic_DNA"/>
</dbReference>
<proteinExistence type="predicted"/>
<dbReference type="RefSeq" id="WP_211350338.1">
    <property type="nucleotide sequence ID" value="NZ_BMPV01000002.1"/>
</dbReference>
<feature type="region of interest" description="Disordered" evidence="1">
    <location>
        <begin position="122"/>
        <end position="143"/>
    </location>
</feature>
<feature type="compositionally biased region" description="Polar residues" evidence="1">
    <location>
        <begin position="360"/>
        <end position="382"/>
    </location>
</feature>
<reference evidence="2 3" key="1">
    <citation type="submission" date="2019-06" db="EMBL/GenBank/DDBJ databases">
        <title>Sequencing the genomes of 1000 actinobacteria strains.</title>
        <authorList>
            <person name="Klenk H.-P."/>
        </authorList>
    </citation>
    <scope>NUCLEOTIDE SEQUENCE [LARGE SCALE GENOMIC DNA]</scope>
    <source>
        <strain evidence="2 3">DSM 43186</strain>
    </source>
</reference>
<sequence length="407" mass="44672">MLNATPRRDRTAARRAGLPAALRVGDVVEVRGAAEILATLDERGELDGLPFMPEMLRFCGQRLVVHKVAHKLCDTIERSGLRRMAGAVHLTGARCDGAAHGGCQTACSLYWKEEWLRRVDPGDALRNGAAPSPEEAAREEQARRRLEELLAANTRRPPGPDGEVRYRCQATELLRAAPERLPFRDLRQYVWDVRTGNAGVLATLRGILIGLFNRFQHLSTRVLPPWLRIKGGLRWGFVKGTAVGPTPTAHLGLRPGELVRVKPKEEILPTLNKDLLNRGLGFEEEMARYCGRVARVAARVERCIDERTGRMLRMKNPCIVLEGVVCAGVYNLNCPREFVPFWREIWLERVSEPGGAAANSAVTGTANGRANGAVTTNGTPNDTAGGPPRAAVPGRDRADAEDRRGDG</sequence>
<protein>
    <submittedName>
        <fullName evidence="2">Uncharacterized protein</fullName>
    </submittedName>
</protein>
<evidence type="ECO:0000256" key="1">
    <source>
        <dbReference type="SAM" id="MobiDB-lite"/>
    </source>
</evidence>
<evidence type="ECO:0000313" key="2">
    <source>
        <dbReference type="EMBL" id="TQM77314.1"/>
    </source>
</evidence>
<name>A0A543J3C9_9ACTN</name>